<keyword evidence="1" id="KW-1133">Transmembrane helix</keyword>
<evidence type="ECO:0000259" key="2">
    <source>
        <dbReference type="SMART" id="SM00014"/>
    </source>
</evidence>
<dbReference type="CDD" id="cd03392">
    <property type="entry name" value="PAP2_like_2"/>
    <property type="match status" value="1"/>
</dbReference>
<sequence>MLKQLKALITNFKAFLSHKFRKYDIKLPYFIVILIAFLIVIACVKLFVELTESLKTDVLAQFDVEVTNYVMSFKSSHLTNYFIAVTNIGDVYGYLVIFGACSLLFYLIFKSWSHVLQLSLVLFLALSSNLALKEMVDRQRPTLEHLVTVETLSYPSGHAMTAMAFYGFLIYMFSTFRIGLFFKIFIAIALSLFILSIGISRIYLGVHFPSDVAGGFIAGFFWVIFCVLTFNLIKLFRRDPESKKH</sequence>
<accession>A0A5C6ZM74</accession>
<keyword evidence="4" id="KW-1185">Reference proteome</keyword>
<dbReference type="EMBL" id="VORO01000001">
    <property type="protein sequence ID" value="TXD91032.1"/>
    <property type="molecule type" value="Genomic_DNA"/>
</dbReference>
<dbReference type="Proteomes" id="UP000321578">
    <property type="component" value="Unassembled WGS sequence"/>
</dbReference>
<organism evidence="3 4">
    <name type="scientific">Subsaximicrobium wynnwilliamsii</name>
    <dbReference type="NCBI Taxonomy" id="291179"/>
    <lineage>
        <taxon>Bacteria</taxon>
        <taxon>Pseudomonadati</taxon>
        <taxon>Bacteroidota</taxon>
        <taxon>Flavobacteriia</taxon>
        <taxon>Flavobacteriales</taxon>
        <taxon>Flavobacteriaceae</taxon>
        <taxon>Subsaximicrobium</taxon>
    </lineage>
</organism>
<dbReference type="SMART" id="SM00014">
    <property type="entry name" value="acidPPc"/>
    <property type="match status" value="1"/>
</dbReference>
<feature type="transmembrane region" description="Helical" evidence="1">
    <location>
        <begin position="27"/>
        <end position="48"/>
    </location>
</feature>
<keyword evidence="1" id="KW-0812">Transmembrane</keyword>
<evidence type="ECO:0000313" key="3">
    <source>
        <dbReference type="EMBL" id="TXD91032.1"/>
    </source>
</evidence>
<dbReference type="PANTHER" id="PTHR14969">
    <property type="entry name" value="SPHINGOSINE-1-PHOSPHATE PHOSPHOHYDROLASE"/>
    <property type="match status" value="1"/>
</dbReference>
<feature type="transmembrane region" description="Helical" evidence="1">
    <location>
        <begin position="216"/>
        <end position="236"/>
    </location>
</feature>
<dbReference type="InterPro" id="IPR000326">
    <property type="entry name" value="PAP2/HPO"/>
</dbReference>
<dbReference type="OrthoDB" id="9773582at2"/>
<comment type="caution">
    <text evidence="3">The sequence shown here is derived from an EMBL/GenBank/DDBJ whole genome shotgun (WGS) entry which is preliminary data.</text>
</comment>
<dbReference type="AlphaFoldDB" id="A0A5C6ZM74"/>
<dbReference type="InterPro" id="IPR036938">
    <property type="entry name" value="PAP2/HPO_sf"/>
</dbReference>
<evidence type="ECO:0000313" key="4">
    <source>
        <dbReference type="Proteomes" id="UP000321578"/>
    </source>
</evidence>
<dbReference type="PANTHER" id="PTHR14969:SF13">
    <property type="entry name" value="AT30094P"/>
    <property type="match status" value="1"/>
</dbReference>
<gene>
    <name evidence="3" type="ORF">ESY86_00070</name>
</gene>
<feature type="transmembrane region" description="Helical" evidence="1">
    <location>
        <begin position="180"/>
        <end position="204"/>
    </location>
</feature>
<feature type="transmembrane region" description="Helical" evidence="1">
    <location>
        <begin position="115"/>
        <end position="132"/>
    </location>
</feature>
<protein>
    <submittedName>
        <fullName evidence="3">Phosphatase PAP2 family protein</fullName>
    </submittedName>
</protein>
<dbReference type="RefSeq" id="WP_147084494.1">
    <property type="nucleotide sequence ID" value="NZ_VORM01000027.1"/>
</dbReference>
<feature type="transmembrane region" description="Helical" evidence="1">
    <location>
        <begin position="91"/>
        <end position="108"/>
    </location>
</feature>
<proteinExistence type="predicted"/>
<name>A0A5C6ZM74_9FLAO</name>
<keyword evidence="1" id="KW-0472">Membrane</keyword>
<feature type="transmembrane region" description="Helical" evidence="1">
    <location>
        <begin position="152"/>
        <end position="173"/>
    </location>
</feature>
<evidence type="ECO:0000256" key="1">
    <source>
        <dbReference type="SAM" id="Phobius"/>
    </source>
</evidence>
<dbReference type="SUPFAM" id="SSF48317">
    <property type="entry name" value="Acid phosphatase/Vanadium-dependent haloperoxidase"/>
    <property type="match status" value="1"/>
</dbReference>
<dbReference type="Gene3D" id="1.20.144.10">
    <property type="entry name" value="Phosphatidic acid phosphatase type 2/haloperoxidase"/>
    <property type="match status" value="2"/>
</dbReference>
<dbReference type="Pfam" id="PF01569">
    <property type="entry name" value="PAP2"/>
    <property type="match status" value="1"/>
</dbReference>
<reference evidence="3 4" key="1">
    <citation type="submission" date="2019-08" db="EMBL/GenBank/DDBJ databases">
        <title>Genomes of Subsaximicrobium wynnwilliamsii strains.</title>
        <authorList>
            <person name="Bowman J.P."/>
        </authorList>
    </citation>
    <scope>NUCLEOTIDE SEQUENCE [LARGE SCALE GENOMIC DNA]</scope>
    <source>
        <strain evidence="3 4">2-80-2</strain>
    </source>
</reference>
<feature type="domain" description="Phosphatidic acid phosphatase type 2/haloperoxidase" evidence="2">
    <location>
        <begin position="118"/>
        <end position="227"/>
    </location>
</feature>